<dbReference type="SUPFAM" id="SSF52980">
    <property type="entry name" value="Restriction endonuclease-like"/>
    <property type="match status" value="1"/>
</dbReference>
<dbReference type="InterPro" id="IPR010442">
    <property type="entry name" value="PET_domain"/>
</dbReference>
<feature type="region of interest" description="Disordered" evidence="1">
    <location>
        <begin position="380"/>
        <end position="541"/>
    </location>
</feature>
<sequence>MMDDAFVNAQIRGATPAGSRAGRTGSARVREYFRSSTCVFGVIVHILLRRFAQNRNRGRKSASSSRPSYGDDAVSYVQLKREGDICIVKCKVCPEHKVHAKLYSVTLIMDEQEEAVKSIECHDCVASQGGCKHAIAFLMWIHRRSEEPSCTSVECYWMKSKLSRAGSTLKYLTASEMSNAKPSLPSNTEVFEKFLEEGKKRRLNNCEKGPVTDFGKIALSDADVYNIEKVTRAQHDSTLWHELRYGRITASRAFEFSRCKTNDGTLIALIMGGKLPDTLAMKRGRILEDQVRKTSEVDFICWDIVDGDDSLCVIDGANEISLSDSSSIVKSFLEYFCIMDVDGLAVMQLLILNGDVETDWLKGFKGDVIWPVCRNCVVSPSGSSPPPLRDCATTPPPPAPPSPPTASQTHPLSPLAHPPSPLAHLNSPQTHPISPTTHPASPQPSYSGSSIPSQCSPTNQIYRPDLNPSHHTQDANPIRRSQELSSPSGMAVAGGGRLRGFLEQAERLLVKGDPQRHSHSDDDSGCALEEYTWVPPGLRPD</sequence>
<feature type="compositionally biased region" description="Low complexity" evidence="1">
    <location>
        <begin position="405"/>
        <end position="415"/>
    </location>
</feature>
<dbReference type="Gene3D" id="3.90.320.10">
    <property type="match status" value="1"/>
</dbReference>
<dbReference type="STRING" id="151549.A0A4C1UIF7"/>
<accession>A0A4C1UIF7</accession>
<dbReference type="PANTHER" id="PTHR39953:SF1">
    <property type="entry name" value="RE54151P"/>
    <property type="match status" value="1"/>
</dbReference>
<organism evidence="3 4">
    <name type="scientific">Eumeta variegata</name>
    <name type="common">Bagworm moth</name>
    <name type="synonym">Eumeta japonica</name>
    <dbReference type="NCBI Taxonomy" id="151549"/>
    <lineage>
        <taxon>Eukaryota</taxon>
        <taxon>Metazoa</taxon>
        <taxon>Ecdysozoa</taxon>
        <taxon>Arthropoda</taxon>
        <taxon>Hexapoda</taxon>
        <taxon>Insecta</taxon>
        <taxon>Pterygota</taxon>
        <taxon>Neoptera</taxon>
        <taxon>Endopterygota</taxon>
        <taxon>Lepidoptera</taxon>
        <taxon>Glossata</taxon>
        <taxon>Ditrysia</taxon>
        <taxon>Tineoidea</taxon>
        <taxon>Psychidae</taxon>
        <taxon>Oiketicinae</taxon>
        <taxon>Eumeta</taxon>
    </lineage>
</organism>
<feature type="domain" description="PET" evidence="2">
    <location>
        <begin position="512"/>
        <end position="541"/>
    </location>
</feature>
<comment type="caution">
    <text evidence="3">The sequence shown here is derived from an EMBL/GenBank/DDBJ whole genome shotgun (WGS) entry which is preliminary data.</text>
</comment>
<name>A0A4C1UIF7_EUMVA</name>
<evidence type="ECO:0000256" key="1">
    <source>
        <dbReference type="SAM" id="MobiDB-lite"/>
    </source>
</evidence>
<evidence type="ECO:0000259" key="2">
    <source>
        <dbReference type="PROSITE" id="PS51303"/>
    </source>
</evidence>
<dbReference type="OrthoDB" id="261614at2759"/>
<dbReference type="PANTHER" id="PTHR39953">
    <property type="entry name" value="RE54151P"/>
    <property type="match status" value="1"/>
</dbReference>
<feature type="compositionally biased region" description="Pro residues" evidence="1">
    <location>
        <begin position="383"/>
        <end position="404"/>
    </location>
</feature>
<gene>
    <name evidence="3" type="primary">esn</name>
    <name evidence="3" type="ORF">EVAR_81759_1</name>
</gene>
<dbReference type="AlphaFoldDB" id="A0A4C1UIF7"/>
<evidence type="ECO:0000313" key="3">
    <source>
        <dbReference type="EMBL" id="GBP25877.1"/>
    </source>
</evidence>
<reference evidence="3 4" key="1">
    <citation type="journal article" date="2019" name="Commun. Biol.">
        <title>The bagworm genome reveals a unique fibroin gene that provides high tensile strength.</title>
        <authorList>
            <person name="Kono N."/>
            <person name="Nakamura H."/>
            <person name="Ohtoshi R."/>
            <person name="Tomita M."/>
            <person name="Numata K."/>
            <person name="Arakawa K."/>
        </authorList>
    </citation>
    <scope>NUCLEOTIDE SEQUENCE [LARGE SCALE GENOMIC DNA]</scope>
</reference>
<feature type="compositionally biased region" description="Basic and acidic residues" evidence="1">
    <location>
        <begin position="504"/>
        <end position="522"/>
    </location>
</feature>
<evidence type="ECO:0000313" key="4">
    <source>
        <dbReference type="Proteomes" id="UP000299102"/>
    </source>
</evidence>
<protein>
    <submittedName>
        <fullName evidence="3">Protein espinas</fullName>
    </submittedName>
</protein>
<dbReference type="Proteomes" id="UP000299102">
    <property type="component" value="Unassembled WGS sequence"/>
</dbReference>
<feature type="compositionally biased region" description="Polar residues" evidence="1">
    <location>
        <begin position="426"/>
        <end position="461"/>
    </location>
</feature>
<keyword evidence="4" id="KW-1185">Reference proteome</keyword>
<dbReference type="EMBL" id="BGZK01000173">
    <property type="protein sequence ID" value="GBP25877.1"/>
    <property type="molecule type" value="Genomic_DNA"/>
</dbReference>
<dbReference type="PROSITE" id="PS51303">
    <property type="entry name" value="PET"/>
    <property type="match status" value="1"/>
</dbReference>
<proteinExistence type="predicted"/>
<dbReference type="InterPro" id="IPR011604">
    <property type="entry name" value="PDDEXK-like_dom_sf"/>
</dbReference>
<dbReference type="GO" id="GO:0008270">
    <property type="term" value="F:zinc ion binding"/>
    <property type="evidence" value="ECO:0007669"/>
    <property type="project" value="InterPro"/>
</dbReference>
<dbReference type="InterPro" id="IPR011335">
    <property type="entry name" value="Restrct_endonuc-II-like"/>
</dbReference>
<dbReference type="GO" id="GO:0006281">
    <property type="term" value="P:DNA repair"/>
    <property type="evidence" value="ECO:0007669"/>
    <property type="project" value="UniProtKB-ARBA"/>
</dbReference>